<feature type="non-terminal residue" evidence="2">
    <location>
        <position position="1"/>
    </location>
</feature>
<protein>
    <submittedName>
        <fullName evidence="2">Sprouty homolog 3</fullName>
    </submittedName>
</protein>
<feature type="region of interest" description="Disordered" evidence="1">
    <location>
        <begin position="17"/>
        <end position="41"/>
    </location>
</feature>
<accession>A0A1A8NMB2</accession>
<sequence length="41" mass="4731">ARLQVQQHQHCVSQDLRLQPKRRPSLTAEQSSREALMTGFV</sequence>
<dbReference type="EMBL" id="HAEH01003009">
    <property type="protein sequence ID" value="SBR70158.1"/>
    <property type="molecule type" value="Transcribed_RNA"/>
</dbReference>
<evidence type="ECO:0000313" key="2">
    <source>
        <dbReference type="EMBL" id="SBR70158.1"/>
    </source>
</evidence>
<dbReference type="AlphaFoldDB" id="A0A1A8NMB2"/>
<organism evidence="2">
    <name type="scientific">Nothobranchius rachovii</name>
    <name type="common">bluefin notho</name>
    <dbReference type="NCBI Taxonomy" id="451742"/>
    <lineage>
        <taxon>Eukaryota</taxon>
        <taxon>Metazoa</taxon>
        <taxon>Chordata</taxon>
        <taxon>Craniata</taxon>
        <taxon>Vertebrata</taxon>
        <taxon>Euteleostomi</taxon>
        <taxon>Actinopterygii</taxon>
        <taxon>Neopterygii</taxon>
        <taxon>Teleostei</taxon>
        <taxon>Neoteleostei</taxon>
        <taxon>Acanthomorphata</taxon>
        <taxon>Ovalentaria</taxon>
        <taxon>Atherinomorphae</taxon>
        <taxon>Cyprinodontiformes</taxon>
        <taxon>Nothobranchiidae</taxon>
        <taxon>Nothobranchius</taxon>
    </lineage>
</organism>
<reference evidence="2" key="2">
    <citation type="submission" date="2016-06" db="EMBL/GenBank/DDBJ databases">
        <title>The genome of a short-lived fish provides insights into sex chromosome evolution and the genetic control of aging.</title>
        <authorList>
            <person name="Reichwald K."/>
            <person name="Felder M."/>
            <person name="Petzold A."/>
            <person name="Koch P."/>
            <person name="Groth M."/>
            <person name="Platzer M."/>
        </authorList>
    </citation>
    <scope>NUCLEOTIDE SEQUENCE</scope>
    <source>
        <tissue evidence="2">Brain</tissue>
    </source>
</reference>
<proteinExistence type="predicted"/>
<evidence type="ECO:0000256" key="1">
    <source>
        <dbReference type="SAM" id="MobiDB-lite"/>
    </source>
</evidence>
<name>A0A1A8NMB2_9TELE</name>
<reference evidence="2" key="1">
    <citation type="submission" date="2016-05" db="EMBL/GenBank/DDBJ databases">
        <authorList>
            <person name="Lavstsen T."/>
            <person name="Jespersen J.S."/>
        </authorList>
    </citation>
    <scope>NUCLEOTIDE SEQUENCE</scope>
    <source>
        <tissue evidence="2">Brain</tissue>
    </source>
</reference>
<gene>
    <name evidence="2" type="primary">SPRY3</name>
</gene>